<name>A0AAD7DTQ2_MYCRO</name>
<gene>
    <name evidence="1" type="ORF">B0H17DRAFT_1129161</name>
</gene>
<proteinExistence type="predicted"/>
<sequence length="170" mass="18532">MLRQYCGGLHLGFNVRHDRRVYRTRGCVRPECLLSPASHAPNLTFLYAFGSGAGWGTAVEGGEADAVGGPKSPGFPKWEDFGAGPNSAKYLTPSLSDDPEPAALLPFNADDGAYVAFSTQWERAFQSKSKLDPIELKLHLVRRGMNELVLAHTWAAHYVGLASARELDMI</sequence>
<reference evidence="1" key="1">
    <citation type="submission" date="2023-03" db="EMBL/GenBank/DDBJ databases">
        <title>Massive genome expansion in bonnet fungi (Mycena s.s.) driven by repeated elements and novel gene families across ecological guilds.</title>
        <authorList>
            <consortium name="Lawrence Berkeley National Laboratory"/>
            <person name="Harder C.B."/>
            <person name="Miyauchi S."/>
            <person name="Viragh M."/>
            <person name="Kuo A."/>
            <person name="Thoen E."/>
            <person name="Andreopoulos B."/>
            <person name="Lu D."/>
            <person name="Skrede I."/>
            <person name="Drula E."/>
            <person name="Henrissat B."/>
            <person name="Morin E."/>
            <person name="Kohler A."/>
            <person name="Barry K."/>
            <person name="LaButti K."/>
            <person name="Morin E."/>
            <person name="Salamov A."/>
            <person name="Lipzen A."/>
            <person name="Mereny Z."/>
            <person name="Hegedus B."/>
            <person name="Baldrian P."/>
            <person name="Stursova M."/>
            <person name="Weitz H."/>
            <person name="Taylor A."/>
            <person name="Grigoriev I.V."/>
            <person name="Nagy L.G."/>
            <person name="Martin F."/>
            <person name="Kauserud H."/>
        </authorList>
    </citation>
    <scope>NUCLEOTIDE SEQUENCE</scope>
    <source>
        <strain evidence="1">CBHHK067</strain>
    </source>
</reference>
<dbReference type="Proteomes" id="UP001221757">
    <property type="component" value="Unassembled WGS sequence"/>
</dbReference>
<evidence type="ECO:0000313" key="1">
    <source>
        <dbReference type="EMBL" id="KAJ7699547.1"/>
    </source>
</evidence>
<keyword evidence="2" id="KW-1185">Reference proteome</keyword>
<organism evidence="1 2">
    <name type="scientific">Mycena rosella</name>
    <name type="common">Pink bonnet</name>
    <name type="synonym">Agaricus rosellus</name>
    <dbReference type="NCBI Taxonomy" id="1033263"/>
    <lineage>
        <taxon>Eukaryota</taxon>
        <taxon>Fungi</taxon>
        <taxon>Dikarya</taxon>
        <taxon>Basidiomycota</taxon>
        <taxon>Agaricomycotina</taxon>
        <taxon>Agaricomycetes</taxon>
        <taxon>Agaricomycetidae</taxon>
        <taxon>Agaricales</taxon>
        <taxon>Marasmiineae</taxon>
        <taxon>Mycenaceae</taxon>
        <taxon>Mycena</taxon>
    </lineage>
</organism>
<dbReference type="AlphaFoldDB" id="A0AAD7DTQ2"/>
<dbReference type="EMBL" id="JARKIE010000022">
    <property type="protein sequence ID" value="KAJ7699547.1"/>
    <property type="molecule type" value="Genomic_DNA"/>
</dbReference>
<evidence type="ECO:0000313" key="2">
    <source>
        <dbReference type="Proteomes" id="UP001221757"/>
    </source>
</evidence>
<comment type="caution">
    <text evidence="1">The sequence shown here is derived from an EMBL/GenBank/DDBJ whole genome shotgun (WGS) entry which is preliminary data.</text>
</comment>
<accession>A0AAD7DTQ2</accession>
<protein>
    <submittedName>
        <fullName evidence="1">Uncharacterized protein</fullName>
    </submittedName>
</protein>